<organism evidence="2 3">
    <name type="scientific">Streptomyces ruber</name>
    <dbReference type="NCBI Taxonomy" id="83378"/>
    <lineage>
        <taxon>Bacteria</taxon>
        <taxon>Bacillati</taxon>
        <taxon>Actinomycetota</taxon>
        <taxon>Actinomycetes</taxon>
        <taxon>Kitasatosporales</taxon>
        <taxon>Streptomycetaceae</taxon>
        <taxon>Streptomyces</taxon>
    </lineage>
</organism>
<feature type="region of interest" description="Disordered" evidence="1">
    <location>
        <begin position="1"/>
        <end position="68"/>
    </location>
</feature>
<proteinExistence type="predicted"/>
<dbReference type="Proteomes" id="UP000620156">
    <property type="component" value="Unassembled WGS sequence"/>
</dbReference>
<dbReference type="EMBL" id="BMQK01000002">
    <property type="protein sequence ID" value="GGQ46392.1"/>
    <property type="molecule type" value="Genomic_DNA"/>
</dbReference>
<reference evidence="2" key="1">
    <citation type="journal article" date="2014" name="Int. J. Syst. Evol. Microbiol.">
        <title>Complete genome sequence of Corynebacterium casei LMG S-19264T (=DSM 44701T), isolated from a smear-ripened cheese.</title>
        <authorList>
            <consortium name="US DOE Joint Genome Institute (JGI-PGF)"/>
            <person name="Walter F."/>
            <person name="Albersmeier A."/>
            <person name="Kalinowski J."/>
            <person name="Ruckert C."/>
        </authorList>
    </citation>
    <scope>NUCLEOTIDE SEQUENCE</scope>
    <source>
        <strain evidence="2">JCM 3131</strain>
    </source>
</reference>
<comment type="caution">
    <text evidence="2">The sequence shown here is derived from an EMBL/GenBank/DDBJ whole genome shotgun (WGS) entry which is preliminary data.</text>
</comment>
<protein>
    <submittedName>
        <fullName evidence="2">Uncharacterized protein</fullName>
    </submittedName>
</protein>
<evidence type="ECO:0000313" key="3">
    <source>
        <dbReference type="Proteomes" id="UP000620156"/>
    </source>
</evidence>
<gene>
    <name evidence="2" type="ORF">GCM10010145_13880</name>
</gene>
<sequence>MPQGSRGQRGASHPATFRGHPAERLVLPGRSAGRPWHRPGAKPSRRAGARPPAWYASGGGRAANGARGTEEAPFPVRAFAGGGTVLSSGVTRKVPAPVRDGEDT</sequence>
<name>A0A918EQW7_9ACTN</name>
<accession>A0A918EQW7</accession>
<keyword evidence="3" id="KW-1185">Reference proteome</keyword>
<evidence type="ECO:0000313" key="2">
    <source>
        <dbReference type="EMBL" id="GGQ46392.1"/>
    </source>
</evidence>
<dbReference type="AlphaFoldDB" id="A0A918EQW7"/>
<evidence type="ECO:0000256" key="1">
    <source>
        <dbReference type="SAM" id="MobiDB-lite"/>
    </source>
</evidence>
<reference evidence="2" key="2">
    <citation type="submission" date="2020-09" db="EMBL/GenBank/DDBJ databases">
        <authorList>
            <person name="Sun Q."/>
            <person name="Ohkuma M."/>
        </authorList>
    </citation>
    <scope>NUCLEOTIDE SEQUENCE</scope>
    <source>
        <strain evidence="2">JCM 3131</strain>
    </source>
</reference>
<feature type="compositionally biased region" description="Basic residues" evidence="1">
    <location>
        <begin position="35"/>
        <end position="48"/>
    </location>
</feature>